<dbReference type="RefSeq" id="WP_187974066.1">
    <property type="nucleotide sequence ID" value="NZ_CP046884.1"/>
</dbReference>
<evidence type="ECO:0008006" key="3">
    <source>
        <dbReference type="Google" id="ProtNLM"/>
    </source>
</evidence>
<keyword evidence="2" id="KW-1185">Reference proteome</keyword>
<proteinExistence type="predicted"/>
<evidence type="ECO:0000313" key="1">
    <source>
        <dbReference type="EMBL" id="QNQ90752.1"/>
    </source>
</evidence>
<dbReference type="EMBL" id="CP046884">
    <property type="protein sequence ID" value="QNQ90752.1"/>
    <property type="molecule type" value="Genomic_DNA"/>
</dbReference>
<evidence type="ECO:0000313" key="2">
    <source>
        <dbReference type="Proteomes" id="UP000516320"/>
    </source>
</evidence>
<gene>
    <name evidence="1" type="ORF">GP475_08940</name>
</gene>
<reference evidence="1 2" key="1">
    <citation type="submission" date="2019-12" db="EMBL/GenBank/DDBJ databases">
        <title>Corynebacterium sp. nov., isolated from feces of the Anser Albifrons in China.</title>
        <authorList>
            <person name="Liu Q."/>
        </authorList>
    </citation>
    <scope>NUCLEOTIDE SEQUENCE [LARGE SCALE GENOMIC DNA]</scope>
    <source>
        <strain evidence="1 2">4H37-19</strain>
    </source>
</reference>
<dbReference type="AlphaFoldDB" id="A0A7H0SQC7"/>
<name>A0A7H0SQC7_9CORY</name>
<dbReference type="InterPro" id="IPR010982">
    <property type="entry name" value="Lambda_DNA-bd_dom_sf"/>
</dbReference>
<organism evidence="1 2">
    <name type="scientific">Corynebacterium poyangense</name>
    <dbReference type="NCBI Taxonomy" id="2684405"/>
    <lineage>
        <taxon>Bacteria</taxon>
        <taxon>Bacillati</taxon>
        <taxon>Actinomycetota</taxon>
        <taxon>Actinomycetes</taxon>
        <taxon>Mycobacteriales</taxon>
        <taxon>Corynebacteriaceae</taxon>
        <taxon>Corynebacterium</taxon>
    </lineage>
</organism>
<sequence>MQTVNTVRVNRDWLDSAIKREGTLERFASKVGVTKSTVSRHARRQAEASPRFIGAVLAHYPVSFQEAFDVTEEKVQVRRARMVKTIAA</sequence>
<protein>
    <recommendedName>
        <fullName evidence="3">HTH cro/C1-type domain-containing protein</fullName>
    </recommendedName>
</protein>
<dbReference type="Proteomes" id="UP000516320">
    <property type="component" value="Chromosome"/>
</dbReference>
<dbReference type="SUPFAM" id="SSF47413">
    <property type="entry name" value="lambda repressor-like DNA-binding domains"/>
    <property type="match status" value="1"/>
</dbReference>
<accession>A0A7H0SQC7</accession>
<dbReference type="KEGG" id="cpoy:GP475_08940"/>
<dbReference type="GO" id="GO:0003677">
    <property type="term" value="F:DNA binding"/>
    <property type="evidence" value="ECO:0007669"/>
    <property type="project" value="InterPro"/>
</dbReference>